<sequence>MSLTPPRVIVFSHRQVKPHDSAHPQSIHIHPSIAARRFFCTTTPRTAPRSRPLFLYLDTQASKP</sequence>
<organism evidence="1">
    <name type="scientific">Fusarium oxysporum f. sp. cepae</name>
    <dbReference type="NCBI Taxonomy" id="396571"/>
    <lineage>
        <taxon>Eukaryota</taxon>
        <taxon>Fungi</taxon>
        <taxon>Dikarya</taxon>
        <taxon>Ascomycota</taxon>
        <taxon>Pezizomycotina</taxon>
        <taxon>Sordariomycetes</taxon>
        <taxon>Hypocreomycetidae</taxon>
        <taxon>Hypocreales</taxon>
        <taxon>Nectriaceae</taxon>
        <taxon>Fusarium</taxon>
        <taxon>Fusarium oxysporum species complex</taxon>
    </lineage>
</organism>
<dbReference type="EMBL" id="MRCU01000001">
    <property type="protein sequence ID" value="RKK28480.1"/>
    <property type="molecule type" value="Genomic_DNA"/>
</dbReference>
<evidence type="ECO:0000313" key="1">
    <source>
        <dbReference type="EMBL" id="RKK28480.1"/>
    </source>
</evidence>
<proteinExistence type="predicted"/>
<comment type="caution">
    <text evidence="1">The sequence shown here is derived from an EMBL/GenBank/DDBJ whole genome shotgun (WGS) entry which is preliminary data.</text>
</comment>
<dbReference type="Proteomes" id="UP000270866">
    <property type="component" value="Chromosome 1"/>
</dbReference>
<dbReference type="AlphaFoldDB" id="A0A3L6P5R2"/>
<protein>
    <submittedName>
        <fullName evidence="1">Uncharacterized protein</fullName>
    </submittedName>
</protein>
<accession>A0A3L6P5R2</accession>
<gene>
    <name evidence="1" type="ORF">BFJ65_g424</name>
</gene>
<name>A0A3L6P5R2_FUSOX</name>
<reference evidence="1" key="1">
    <citation type="journal article" date="2018" name="Sci. Rep.">
        <title>Characterisation of pathogen-specific regions and novel effector candidates in Fusarium oxysporum f. sp. cepae.</title>
        <authorList>
            <person name="Armitage A.D."/>
            <person name="Taylor A."/>
            <person name="Sobczyk M.K."/>
            <person name="Baxter L."/>
            <person name="Greenfield B.P."/>
            <person name="Bates H.J."/>
            <person name="Wilson F."/>
            <person name="Jackson A.C."/>
            <person name="Ott S."/>
            <person name="Harrison R.J."/>
            <person name="Clarkson J.P."/>
        </authorList>
    </citation>
    <scope>NUCLEOTIDE SEQUENCE [LARGE SCALE GENOMIC DNA]</scope>
    <source>
        <strain evidence="1">FoC_Fus2</strain>
    </source>
</reference>